<evidence type="ECO:0000313" key="1">
    <source>
        <dbReference type="EMBL" id="SCF45794.1"/>
    </source>
</evidence>
<protein>
    <recommendedName>
        <fullName evidence="3">Nucleotide exchange factor GrpE</fullName>
    </recommendedName>
</protein>
<evidence type="ECO:0008006" key="3">
    <source>
        <dbReference type="Google" id="ProtNLM"/>
    </source>
</evidence>
<accession>A0A1C5ALB9</accession>
<reference evidence="2" key="1">
    <citation type="submission" date="2016-06" db="EMBL/GenBank/DDBJ databases">
        <authorList>
            <person name="Varghese N."/>
        </authorList>
    </citation>
    <scope>NUCLEOTIDE SEQUENCE [LARGE SCALE GENOMIC DNA]</scope>
    <source>
        <strain evidence="2">DSM 45555</strain>
    </source>
</reference>
<organism evidence="1 2">
    <name type="scientific">Micromonospora marina</name>
    <dbReference type="NCBI Taxonomy" id="307120"/>
    <lineage>
        <taxon>Bacteria</taxon>
        <taxon>Bacillati</taxon>
        <taxon>Actinomycetota</taxon>
        <taxon>Actinomycetes</taxon>
        <taxon>Micromonosporales</taxon>
        <taxon>Micromonosporaceae</taxon>
        <taxon>Micromonospora</taxon>
    </lineage>
</organism>
<dbReference type="RefSeq" id="WP_091051430.1">
    <property type="nucleotide sequence ID" value="NZ_FMCV01000037.1"/>
</dbReference>
<dbReference type="Proteomes" id="UP000198551">
    <property type="component" value="Unassembled WGS sequence"/>
</dbReference>
<keyword evidence="2" id="KW-1185">Reference proteome</keyword>
<name>A0A1C5ALB9_9ACTN</name>
<sequence>MLDAGTLVKQFAEEPGSVFLDVIRTASEPINAQAIKAQVIEAGVKKADVDHRWRLFQRGVKWHPHITAVNKKYGWSAERQSARSSLDVLAGHLLKKLPSWVAQHLVQNVAAALDASEATASGWDHEFEEARLVADLAVAVEVLQSRGDTITEVVKLLEDEARRKRLWPLGRPGESLLFDPDSHEAESGAPDNGTVVRVVRSGYIWRGRGEPIVAAKAAVAL</sequence>
<gene>
    <name evidence="1" type="ORF">GA0070215_13721</name>
</gene>
<proteinExistence type="predicted"/>
<dbReference type="EMBL" id="FMCV01000037">
    <property type="protein sequence ID" value="SCF45794.1"/>
    <property type="molecule type" value="Genomic_DNA"/>
</dbReference>
<evidence type="ECO:0000313" key="2">
    <source>
        <dbReference type="Proteomes" id="UP000198551"/>
    </source>
</evidence>
<dbReference type="AlphaFoldDB" id="A0A1C5ALB9"/>